<accession>A0A7D9CYJ1</accession>
<gene>
    <name evidence="5" type="ORF">DEBR0S4_04610G</name>
    <name evidence="4" type="ORF">HII12_001685</name>
</gene>
<keyword evidence="3" id="KW-1133">Transmembrane helix</keyword>
<keyword evidence="3" id="KW-0472">Membrane</keyword>
<evidence type="ECO:0000256" key="1">
    <source>
        <dbReference type="ARBA" id="ARBA00004141"/>
    </source>
</evidence>
<name>A0A7D9CYJ1_DEKBR</name>
<feature type="transmembrane region" description="Helical" evidence="3">
    <location>
        <begin position="187"/>
        <end position="205"/>
    </location>
</feature>
<dbReference type="GO" id="GO:0000329">
    <property type="term" value="C:fungal-type vacuole membrane"/>
    <property type="evidence" value="ECO:0007669"/>
    <property type="project" value="TreeGrafter"/>
</dbReference>
<dbReference type="PANTHER" id="PTHR23520:SF2">
    <property type="entry name" value="ABR173CP"/>
    <property type="match status" value="1"/>
</dbReference>
<evidence type="ECO:0000256" key="3">
    <source>
        <dbReference type="SAM" id="Phobius"/>
    </source>
</evidence>
<dbReference type="InterPro" id="IPR036259">
    <property type="entry name" value="MFS_trans_sf"/>
</dbReference>
<dbReference type="AlphaFoldDB" id="A0A7D9CYJ1"/>
<dbReference type="Proteomes" id="UP000568158">
    <property type="component" value="Unassembled WGS sequence"/>
</dbReference>
<evidence type="ECO:0000256" key="2">
    <source>
        <dbReference type="SAM" id="MobiDB-lite"/>
    </source>
</evidence>
<feature type="transmembrane region" description="Helical" evidence="3">
    <location>
        <begin position="146"/>
        <end position="167"/>
    </location>
</feature>
<dbReference type="GO" id="GO:0022857">
    <property type="term" value="F:transmembrane transporter activity"/>
    <property type="evidence" value="ECO:0007669"/>
    <property type="project" value="InterPro"/>
</dbReference>
<feature type="transmembrane region" description="Helical" evidence="3">
    <location>
        <begin position="18"/>
        <end position="39"/>
    </location>
</feature>
<reference evidence="5 6" key="1">
    <citation type="submission" date="2019-07" db="EMBL/GenBank/DDBJ databases">
        <authorList>
            <person name="Friedrich A."/>
            <person name="Schacherer J."/>
        </authorList>
    </citation>
    <scope>NUCLEOTIDE SEQUENCE [LARGE SCALE GENOMIC DNA]</scope>
</reference>
<dbReference type="EMBL" id="JABCYN010000021">
    <property type="protein sequence ID" value="KAF6013548.1"/>
    <property type="molecule type" value="Genomic_DNA"/>
</dbReference>
<feature type="transmembrane region" description="Helical" evidence="3">
    <location>
        <begin position="452"/>
        <end position="478"/>
    </location>
</feature>
<comment type="subcellular location">
    <subcellularLocation>
        <location evidence="1">Membrane</location>
        <topology evidence="1">Multi-pass membrane protein</topology>
    </subcellularLocation>
</comment>
<protein>
    <submittedName>
        <fullName evidence="5">DEBR0S4_04610g1_1</fullName>
    </submittedName>
</protein>
<feature type="transmembrane region" description="Helical" evidence="3">
    <location>
        <begin position="329"/>
        <end position="352"/>
    </location>
</feature>
<proteinExistence type="predicted"/>
<keyword evidence="3" id="KW-0812">Transmembrane</keyword>
<dbReference type="PANTHER" id="PTHR23520">
    <property type="entry name" value="TRANSPORTER, PUTATIVE (AFU_ORTHOLOGUE AFUA_3G04000)-RELATED"/>
    <property type="match status" value="1"/>
</dbReference>
<dbReference type="InterPro" id="IPR011701">
    <property type="entry name" value="MFS"/>
</dbReference>
<dbReference type="Proteomes" id="UP000478008">
    <property type="component" value="Unassembled WGS sequence"/>
</dbReference>
<feature type="transmembrane region" description="Helical" evidence="3">
    <location>
        <begin position="51"/>
        <end position="69"/>
    </location>
</feature>
<sequence>MGVHLLTTIRQSSRDIRLLWFSVFARMIAFGLTNQVLTLYLKSLGIQESKIGVFMSLTMIGDSVLSYLLTWNANSIGTRRVMRIGSFLMFACGSVFASGTKNFHLLLVAAVFGVISPSGGDTGPFKTIEESVLAKLTPLNHRPEVYAVHGTLAAVGSSCGNLLGGFFVQELVSNRGLSYCDAYRYSFYIFCTISLIKYVTMLFMSRKCEPSYIPRFERLDGLSSHQNADCVSSCSTAKASGRLTPAERTALPSSSSSSDITDQEDTPLLHEETPLLHNSSSSQQENTLTGLSPKSQSILIRLLIPFMTDSLGFGFMPSAWVVYYFNMRYAPTAAILGIIFGTTDLIVSLSAIPSAWMSKIWGPLRSTILTQIPCGLFFMAIPMIGKTLPVATTLYLLNQATTAFDVVPRQIILTSLIASNDLPKVLGTVNIAKQIARSISPCFTGILAEHGFLWTCFLISGFLLILANIILGTTFYGIDSVIAEKESTEHEIEQSHE</sequence>
<feature type="region of interest" description="Disordered" evidence="2">
    <location>
        <begin position="243"/>
        <end position="264"/>
    </location>
</feature>
<evidence type="ECO:0000313" key="6">
    <source>
        <dbReference type="Proteomes" id="UP000478008"/>
    </source>
</evidence>
<dbReference type="EMBL" id="CABFWN010000004">
    <property type="protein sequence ID" value="VUG18875.1"/>
    <property type="molecule type" value="Genomic_DNA"/>
</dbReference>
<evidence type="ECO:0000313" key="4">
    <source>
        <dbReference type="EMBL" id="KAF6013548.1"/>
    </source>
</evidence>
<evidence type="ECO:0000313" key="5">
    <source>
        <dbReference type="EMBL" id="VUG18875.1"/>
    </source>
</evidence>
<reference evidence="4 7" key="2">
    <citation type="journal article" date="2020" name="Appl. Microbiol. Biotechnol.">
        <title>Targeted gene deletion in Brettanomyces bruxellensis with an expression-free CRISPR-Cas9 system.</title>
        <authorList>
            <person name="Varela C."/>
            <person name="Bartel C."/>
            <person name="Onetto C."/>
            <person name="Borneman A."/>
        </authorList>
    </citation>
    <scope>NUCLEOTIDE SEQUENCE [LARGE SCALE GENOMIC DNA]</scope>
    <source>
        <strain evidence="4 7">AWRI1613</strain>
    </source>
</reference>
<dbReference type="SUPFAM" id="SSF103473">
    <property type="entry name" value="MFS general substrate transporter"/>
    <property type="match status" value="1"/>
</dbReference>
<dbReference type="Pfam" id="PF07690">
    <property type="entry name" value="MFS_1"/>
    <property type="match status" value="1"/>
</dbReference>
<feature type="transmembrane region" description="Helical" evidence="3">
    <location>
        <begin position="302"/>
        <end position="323"/>
    </location>
</feature>
<keyword evidence="6" id="KW-1185">Reference proteome</keyword>
<evidence type="ECO:0000313" key="7">
    <source>
        <dbReference type="Proteomes" id="UP000568158"/>
    </source>
</evidence>
<organism evidence="5 6">
    <name type="scientific">Dekkera bruxellensis</name>
    <name type="common">Brettanomyces custersii</name>
    <dbReference type="NCBI Taxonomy" id="5007"/>
    <lineage>
        <taxon>Eukaryota</taxon>
        <taxon>Fungi</taxon>
        <taxon>Dikarya</taxon>
        <taxon>Ascomycota</taxon>
        <taxon>Saccharomycotina</taxon>
        <taxon>Pichiomycetes</taxon>
        <taxon>Pichiales</taxon>
        <taxon>Pichiaceae</taxon>
        <taxon>Brettanomyces</taxon>
    </lineage>
</organism>
<dbReference type="Gene3D" id="1.20.1250.20">
    <property type="entry name" value="MFS general substrate transporter like domains"/>
    <property type="match status" value="1"/>
</dbReference>